<evidence type="ECO:0000256" key="1">
    <source>
        <dbReference type="SAM" id="Phobius"/>
    </source>
</evidence>
<feature type="transmembrane region" description="Helical" evidence="1">
    <location>
        <begin position="123"/>
        <end position="141"/>
    </location>
</feature>
<proteinExistence type="predicted"/>
<protein>
    <submittedName>
        <fullName evidence="2">Uncharacterized protein</fullName>
    </submittedName>
</protein>
<sequence length="147" mass="17030">MQKKWLFFFIISYLVAFSINVFPSMKFPDVSVNGYHILATCFFLVGLVTYILKGMKSSIEISRLKGFLFIGFFSGFLIYLFHIFEDIGAGGFAADIIGSIQYPFYIIFTIPLFGGNYLFQLNYAIYSIIASFIYFILYLWVNRRAKQ</sequence>
<organism evidence="2 3">
    <name type="scientific">Fervidibacillus halotolerans</name>
    <dbReference type="NCBI Taxonomy" id="2980027"/>
    <lineage>
        <taxon>Bacteria</taxon>
        <taxon>Bacillati</taxon>
        <taxon>Bacillota</taxon>
        <taxon>Bacilli</taxon>
        <taxon>Bacillales</taxon>
        <taxon>Bacillaceae</taxon>
        <taxon>Fervidibacillus</taxon>
    </lineage>
</organism>
<name>A0A9E8M1Q9_9BACI</name>
<keyword evidence="1" id="KW-0472">Membrane</keyword>
<dbReference type="Proteomes" id="UP001164726">
    <property type="component" value="Chromosome"/>
</dbReference>
<feature type="transmembrane region" description="Helical" evidence="1">
    <location>
        <begin position="34"/>
        <end position="52"/>
    </location>
</feature>
<dbReference type="RefSeq" id="WP_275420967.1">
    <property type="nucleotide sequence ID" value="NZ_CP106877.1"/>
</dbReference>
<feature type="transmembrane region" description="Helical" evidence="1">
    <location>
        <begin position="5"/>
        <end position="22"/>
    </location>
</feature>
<dbReference type="AlphaFoldDB" id="A0A9E8M1Q9"/>
<gene>
    <name evidence="2" type="ORF">OE105_01440</name>
</gene>
<accession>A0A9E8M1Q9</accession>
<keyword evidence="1" id="KW-0812">Transmembrane</keyword>
<evidence type="ECO:0000313" key="3">
    <source>
        <dbReference type="Proteomes" id="UP001164726"/>
    </source>
</evidence>
<reference evidence="2" key="1">
    <citation type="submission" date="2022-09" db="EMBL/GenBank/DDBJ databases">
        <title>Complete Genomes of Fervidibacillus albus and Fervidibacillus halotolerans isolated from tidal flat sediments.</title>
        <authorList>
            <person name="Kwon K.K."/>
            <person name="Yang S.-H."/>
            <person name="Park M.J."/>
            <person name="Oh H.-M."/>
        </authorList>
    </citation>
    <scope>NUCLEOTIDE SEQUENCE</scope>
    <source>
        <strain evidence="2">MEBiC13594</strain>
    </source>
</reference>
<dbReference type="KEGG" id="fhl:OE105_01440"/>
<keyword evidence="1" id="KW-1133">Transmembrane helix</keyword>
<dbReference type="EMBL" id="CP106877">
    <property type="protein sequence ID" value="WAA12836.1"/>
    <property type="molecule type" value="Genomic_DNA"/>
</dbReference>
<evidence type="ECO:0000313" key="2">
    <source>
        <dbReference type="EMBL" id="WAA12836.1"/>
    </source>
</evidence>
<keyword evidence="3" id="KW-1185">Reference proteome</keyword>
<feature type="transmembrane region" description="Helical" evidence="1">
    <location>
        <begin position="64"/>
        <end position="84"/>
    </location>
</feature>